<protein>
    <submittedName>
        <fullName evidence="1">Uncharacterized protein</fullName>
    </submittedName>
</protein>
<accession>A0ACC3ABL9</accession>
<evidence type="ECO:0000313" key="2">
    <source>
        <dbReference type="Proteomes" id="UP001172386"/>
    </source>
</evidence>
<dbReference type="Proteomes" id="UP001172386">
    <property type="component" value="Unassembled WGS sequence"/>
</dbReference>
<proteinExistence type="predicted"/>
<reference evidence="1" key="1">
    <citation type="submission" date="2022-10" db="EMBL/GenBank/DDBJ databases">
        <title>Culturing micro-colonial fungi from biological soil crusts in the Mojave desert and describing Neophaeococcomyces mojavensis, and introducing the new genera and species Taxawa tesnikishii.</title>
        <authorList>
            <person name="Kurbessoian T."/>
            <person name="Stajich J.E."/>
        </authorList>
    </citation>
    <scope>NUCLEOTIDE SEQUENCE</scope>
    <source>
        <strain evidence="1">JES_112</strain>
    </source>
</reference>
<keyword evidence="2" id="KW-1185">Reference proteome</keyword>
<name>A0ACC3ABL9_9EURO</name>
<comment type="caution">
    <text evidence="1">The sequence shown here is derived from an EMBL/GenBank/DDBJ whole genome shotgun (WGS) entry which is preliminary data.</text>
</comment>
<evidence type="ECO:0000313" key="1">
    <source>
        <dbReference type="EMBL" id="KAJ9659081.1"/>
    </source>
</evidence>
<gene>
    <name evidence="1" type="ORF">H2198_003370</name>
</gene>
<dbReference type="EMBL" id="JAPDRQ010000044">
    <property type="protein sequence ID" value="KAJ9659081.1"/>
    <property type="molecule type" value="Genomic_DNA"/>
</dbReference>
<sequence>MQQPLEHGHSNRSAIVLYGTESGNSQDIAYELSQCLERLHFATVIREPNNTALRGLLQYDLVIFVISTTGQGEFPSNARKFWRNLLRNKLGSTSLQGVKYGLVGLCDSSYPKFNLAARRLHKRLQQLGASPLLPPCEADEQGEEGTEGAFLAWLPLFQERALAQYPLGNGRAPIPANERLPSVWALIESNDAVFVNGNAPHIIREPTSAVTAVASPEVSFSVTLEQNDRVTPPEHWQDVRCLKLHADSPVDYMPGDALAIRPQNLPEDVDQLIKLQGWQEVADQALKLKNNSIVPNMHQTFDTILPADQEFSLRLLLTEYLDINAIPRRSFFSKIAHFTDDEMQKERALEFTDPQYLDEYFDYATRPRRSILEVLQEFHTVKLPWQEAINIFPIMRPRQFSIASGGVLKENGYTFELLIAIVKYRTVIKRIREGVCTRYLARLPVGTKLNVVLHTEGRFHTQVSALNRPHLLIGGGTGIAPLRSIIYEKQRIPRRQAKSVLFFGCRNVQSDYFFRTEWSQLTAVLPNGEEPTLCVISAFSRDQTSKVYVQDRIKEHAELVRGLLQNPDTVIIVCGSSGAMPKAVRQALKDILANGSNPSFDEGQAEETLVDLEKSNRYKQETCNGTAHSWESLPNAMSKSVSSLNKVLDNDKQWQAFVDTQAIIEPVTIGVQSVGGNDAILVNIQPGAKTSVSTGSADEASFTLRANAEQWEKFFDADPKAPYTSFVGLQGMNIVQEGVGVHGDQTRFAQYGHLATRILELLREGLHGPMKEFDQPTPSEDHITGKYAYVDCPVWGRTKIFYETSGNGPQQIVFCHTAGSDSRQYHGVMNNPEMMKRCTMIAFDLPAHGRSFPNANYVPGNHTNNEDAYVGTIAAVIKTLKLNKPIVCGASMAGQVCVAVAIRNDEVGSGGTIPLQGCDYLTMERQFHDKSPVVNQSLFNPDWIYGMMAPKSPYVNRQLIWHMYSGQAYGIFHGDLDFYFGGFDARDRVNKIDVKKCPIYFLTGEYDWSTTPEMSKATADKIKGANFAAMKDLGHFPATENPGIFVPYLIKAIEWIQKTRED</sequence>
<organism evidence="1 2">
    <name type="scientific">Neophaeococcomyces mojaviensis</name>
    <dbReference type="NCBI Taxonomy" id="3383035"/>
    <lineage>
        <taxon>Eukaryota</taxon>
        <taxon>Fungi</taxon>
        <taxon>Dikarya</taxon>
        <taxon>Ascomycota</taxon>
        <taxon>Pezizomycotina</taxon>
        <taxon>Eurotiomycetes</taxon>
        <taxon>Chaetothyriomycetidae</taxon>
        <taxon>Chaetothyriales</taxon>
        <taxon>Chaetothyriales incertae sedis</taxon>
        <taxon>Neophaeococcomyces</taxon>
    </lineage>
</organism>